<feature type="non-terminal residue" evidence="1">
    <location>
        <position position="283"/>
    </location>
</feature>
<sequence length="283" mass="30545">MAAGAPSDIELGQLQEGTGLLSRVTTLSPEHSLEDESNDELRESEVTAVPNNGHATAAYVELSVLLLSSRKRAEDRAGLENDSPIAHTIREQPLAAFSSTPTTASVPGPAHNTVASPVSRTRRQRAWWWWELAAAMLSNICIALIFLTFAITHGKPLTTWTLPIFPNAVVSVLATIAKSALTLLVAESISQLKWLYFESAQRLRDLDAFDGASRGPWGAAMSMWSTKGKAWTATSACFVTVAALGFEPAAQQIFPFPTRSGVRLNGTARFGITSKVQLKDIVQ</sequence>
<evidence type="ECO:0000313" key="2">
    <source>
        <dbReference type="Proteomes" id="UP001186974"/>
    </source>
</evidence>
<evidence type="ECO:0000313" key="1">
    <source>
        <dbReference type="EMBL" id="KAK3061239.1"/>
    </source>
</evidence>
<comment type="caution">
    <text evidence="1">The sequence shown here is derived from an EMBL/GenBank/DDBJ whole genome shotgun (WGS) entry which is preliminary data.</text>
</comment>
<proteinExistence type="predicted"/>
<name>A0ACC3D3C9_9PEZI</name>
<keyword evidence="2" id="KW-1185">Reference proteome</keyword>
<protein>
    <submittedName>
        <fullName evidence="1">Uncharacterized protein</fullName>
    </submittedName>
</protein>
<dbReference type="Proteomes" id="UP001186974">
    <property type="component" value="Unassembled WGS sequence"/>
</dbReference>
<dbReference type="EMBL" id="JAWDJW010007973">
    <property type="protein sequence ID" value="KAK3061239.1"/>
    <property type="molecule type" value="Genomic_DNA"/>
</dbReference>
<gene>
    <name evidence="1" type="ORF">LTS18_006703</name>
</gene>
<reference evidence="1" key="1">
    <citation type="submission" date="2024-09" db="EMBL/GenBank/DDBJ databases">
        <title>Black Yeasts Isolated from many extreme environments.</title>
        <authorList>
            <person name="Coleine C."/>
            <person name="Stajich J.E."/>
            <person name="Selbmann L."/>
        </authorList>
    </citation>
    <scope>NUCLEOTIDE SEQUENCE</scope>
    <source>
        <strain evidence="1">CCFEE 5737</strain>
    </source>
</reference>
<accession>A0ACC3D3C9</accession>
<organism evidence="1 2">
    <name type="scientific">Coniosporium uncinatum</name>
    <dbReference type="NCBI Taxonomy" id="93489"/>
    <lineage>
        <taxon>Eukaryota</taxon>
        <taxon>Fungi</taxon>
        <taxon>Dikarya</taxon>
        <taxon>Ascomycota</taxon>
        <taxon>Pezizomycotina</taxon>
        <taxon>Dothideomycetes</taxon>
        <taxon>Dothideomycetes incertae sedis</taxon>
        <taxon>Coniosporium</taxon>
    </lineage>
</organism>